<dbReference type="GO" id="GO:0003677">
    <property type="term" value="F:DNA binding"/>
    <property type="evidence" value="ECO:0007669"/>
    <property type="project" value="InterPro"/>
</dbReference>
<dbReference type="InterPro" id="IPR001387">
    <property type="entry name" value="Cro/C1-type_HTH"/>
</dbReference>
<dbReference type="Pfam" id="PF01381">
    <property type="entry name" value="HTH_3"/>
    <property type="match status" value="1"/>
</dbReference>
<dbReference type="PROSITE" id="PS50943">
    <property type="entry name" value="HTH_CROC1"/>
    <property type="match status" value="1"/>
</dbReference>
<dbReference type="InterPro" id="IPR010982">
    <property type="entry name" value="Lambda_DNA-bd_dom_sf"/>
</dbReference>
<evidence type="ECO:0000313" key="2">
    <source>
        <dbReference type="EMBL" id="KKU61671.1"/>
    </source>
</evidence>
<dbReference type="EMBL" id="LCNT01000002">
    <property type="protein sequence ID" value="KKU61671.1"/>
    <property type="molecule type" value="Genomic_DNA"/>
</dbReference>
<comment type="caution">
    <text evidence="2">The sequence shown here is derived from an EMBL/GenBank/DDBJ whole genome shotgun (WGS) entry which is preliminary data.</text>
</comment>
<dbReference type="SMART" id="SM00530">
    <property type="entry name" value="HTH_XRE"/>
    <property type="match status" value="1"/>
</dbReference>
<evidence type="ECO:0000313" key="3">
    <source>
        <dbReference type="Proteomes" id="UP000033860"/>
    </source>
</evidence>
<gene>
    <name evidence="2" type="ORF">UX85_C0002G0051</name>
</gene>
<dbReference type="AlphaFoldDB" id="A0A0G1RX50"/>
<protein>
    <submittedName>
        <fullName evidence="2">HTH domain-containing protein</fullName>
    </submittedName>
</protein>
<dbReference type="SUPFAM" id="SSF47413">
    <property type="entry name" value="lambda repressor-like DNA-binding domains"/>
    <property type="match status" value="1"/>
</dbReference>
<feature type="domain" description="HTH cro/C1-type" evidence="1">
    <location>
        <begin position="38"/>
        <end position="94"/>
    </location>
</feature>
<name>A0A0G1RX50_9BACT</name>
<dbReference type="Proteomes" id="UP000033860">
    <property type="component" value="Unassembled WGS sequence"/>
</dbReference>
<dbReference type="CDD" id="cd00093">
    <property type="entry name" value="HTH_XRE"/>
    <property type="match status" value="1"/>
</dbReference>
<reference evidence="2 3" key="1">
    <citation type="journal article" date="2015" name="Nature">
        <title>rRNA introns, odd ribosomes, and small enigmatic genomes across a large radiation of phyla.</title>
        <authorList>
            <person name="Brown C.T."/>
            <person name="Hug L.A."/>
            <person name="Thomas B.C."/>
            <person name="Sharon I."/>
            <person name="Castelle C.J."/>
            <person name="Singh A."/>
            <person name="Wilkins M.J."/>
            <person name="Williams K.H."/>
            <person name="Banfield J.F."/>
        </authorList>
    </citation>
    <scope>NUCLEOTIDE SEQUENCE [LARGE SCALE GENOMIC DNA]</scope>
</reference>
<proteinExistence type="predicted"/>
<accession>A0A0G1RX50</accession>
<evidence type="ECO:0000259" key="1">
    <source>
        <dbReference type="PROSITE" id="PS50943"/>
    </source>
</evidence>
<dbReference type="Gene3D" id="1.10.260.40">
    <property type="entry name" value="lambda repressor-like DNA-binding domains"/>
    <property type="match status" value="1"/>
</dbReference>
<sequence length="94" mass="10763">MKVKNITLDELLKKQLKDPEFRRLWEESEPQYQATRALIKARLEKKLSQRQLAKKADTTQAVISRVESMAVNPSVGLLQKLASALGKKLEIKFV</sequence>
<organism evidence="2 3">
    <name type="scientific">Candidatus Beckwithbacteria bacterium GW2011_GWB1_47_15</name>
    <dbReference type="NCBI Taxonomy" id="1618371"/>
    <lineage>
        <taxon>Bacteria</taxon>
        <taxon>Candidatus Beckwithiibacteriota</taxon>
    </lineage>
</organism>